<dbReference type="Gene3D" id="1.10.150.480">
    <property type="match status" value="1"/>
</dbReference>
<evidence type="ECO:0000313" key="5">
    <source>
        <dbReference type="Proteomes" id="UP000280819"/>
    </source>
</evidence>
<proteinExistence type="predicted"/>
<dbReference type="InterPro" id="IPR013552">
    <property type="entry name" value="Thioester_dom"/>
</dbReference>
<evidence type="ECO:0000256" key="1">
    <source>
        <dbReference type="SAM" id="MobiDB-lite"/>
    </source>
</evidence>
<dbReference type="OrthoDB" id="2676146at2"/>
<evidence type="ECO:0000313" key="4">
    <source>
        <dbReference type="EMBL" id="RRD03609.1"/>
    </source>
</evidence>
<feature type="region of interest" description="Disordered" evidence="1">
    <location>
        <begin position="325"/>
        <end position="406"/>
    </location>
</feature>
<dbReference type="Pfam" id="PF08341">
    <property type="entry name" value="TED"/>
    <property type="match status" value="1"/>
</dbReference>
<feature type="chain" id="PRO_5018081110" evidence="2">
    <location>
        <begin position="34"/>
        <end position="406"/>
    </location>
</feature>
<dbReference type="InterPro" id="IPR023849">
    <property type="entry name" value="TQXA_dom"/>
</dbReference>
<name>A0A3P1T2L7_9ACTN</name>
<protein>
    <submittedName>
        <fullName evidence="4">TQXA domain-containing protein</fullName>
    </submittedName>
</protein>
<comment type="caution">
    <text evidence="4">The sequence shown here is derived from an EMBL/GenBank/DDBJ whole genome shotgun (WGS) entry which is preliminary data.</text>
</comment>
<reference evidence="4 5" key="1">
    <citation type="submission" date="2018-11" db="EMBL/GenBank/DDBJ databases">
        <title>Genomes From Bacteria Associated with the Canine Oral Cavity: a Test Case for Automated Genome-Based Taxonomic Assignment.</title>
        <authorList>
            <person name="Coil D.A."/>
            <person name="Jospin G."/>
            <person name="Darling A.E."/>
            <person name="Wallis C."/>
            <person name="Davis I.J."/>
            <person name="Harris S."/>
            <person name="Eisen J.A."/>
            <person name="Holcombe L.J."/>
            <person name="O'Flynn C."/>
        </authorList>
    </citation>
    <scope>NUCLEOTIDE SEQUENCE [LARGE SCALE GENOMIC DNA]</scope>
    <source>
        <strain evidence="4 5">OH887_COT-365</strain>
    </source>
</reference>
<dbReference type="RefSeq" id="WP_124845701.1">
    <property type="nucleotide sequence ID" value="NZ_RQZG01000018.1"/>
</dbReference>
<feature type="compositionally biased region" description="Pro residues" evidence="1">
    <location>
        <begin position="328"/>
        <end position="396"/>
    </location>
</feature>
<gene>
    <name evidence="4" type="ORF">EII34_13560</name>
</gene>
<dbReference type="Proteomes" id="UP000280819">
    <property type="component" value="Unassembled WGS sequence"/>
</dbReference>
<evidence type="ECO:0000256" key="2">
    <source>
        <dbReference type="SAM" id="SignalP"/>
    </source>
</evidence>
<feature type="signal peptide" evidence="2">
    <location>
        <begin position="1"/>
        <end position="33"/>
    </location>
</feature>
<sequence length="406" mass="42707">MRTPNRAVPRYVLAAMMAAAMLFSALVSPQARADEYDPGYPKLGTSQELYYGHYLDRDGKPYSTQLLAVHAKAGAKPFYAYCVELDVPARWGTDLQQVGWDQFPGTNNFKTDANVRAKVSWIVQRSYPQSSLEEITKAADVPGLTEKEAVTATQSAIWNLTNGFKWNGKLWDHYGQAPDTDAARQQRVKKLYDYLLGPANTGLQESAGPALTIKAPEQAGEAGAKVGPILIESTAATVKLEGELPYPLVTADGKAVDANAAPVGQELFLDVPADAPAGEVKLTSSLFGHANAGQLLIGKGKRTQTIILVHSTPKKVDAEVKLMWNAKPTPPAPSTPAPSTPAPSTPAPSTPAPSTPAPSTPAPSTPAPSTPAPSTPAPSTPAPTTPKPNVPAPSAPAKPGLPKTGF</sequence>
<dbReference type="NCBIfam" id="TIGR03934">
    <property type="entry name" value="TQXA_dom"/>
    <property type="match status" value="1"/>
</dbReference>
<dbReference type="EMBL" id="RQZG01000018">
    <property type="protein sequence ID" value="RRD03609.1"/>
    <property type="molecule type" value="Genomic_DNA"/>
</dbReference>
<keyword evidence="2" id="KW-0732">Signal</keyword>
<organism evidence="4 5">
    <name type="scientific">Arachnia propionica</name>
    <dbReference type="NCBI Taxonomy" id="1750"/>
    <lineage>
        <taxon>Bacteria</taxon>
        <taxon>Bacillati</taxon>
        <taxon>Actinomycetota</taxon>
        <taxon>Actinomycetes</taxon>
        <taxon>Propionibacteriales</taxon>
        <taxon>Propionibacteriaceae</taxon>
        <taxon>Arachnia</taxon>
    </lineage>
</organism>
<accession>A0A3P1T2L7</accession>
<dbReference type="AlphaFoldDB" id="A0A3P1T2L7"/>
<evidence type="ECO:0000259" key="3">
    <source>
        <dbReference type="Pfam" id="PF08341"/>
    </source>
</evidence>
<feature type="domain" description="Thioester" evidence="3">
    <location>
        <begin position="79"/>
        <end position="201"/>
    </location>
</feature>